<dbReference type="Proteomes" id="UP000250928">
    <property type="component" value="Unassembled WGS sequence"/>
</dbReference>
<comment type="caution">
    <text evidence="1">The sequence shown here is derived from an EMBL/GenBank/DDBJ whole genome shotgun (WGS) entry which is preliminary data.</text>
</comment>
<proteinExistence type="predicted"/>
<accession>A0A6N4E6T2</accession>
<evidence type="ECO:0000313" key="1">
    <source>
        <dbReference type="EMBL" id="PUE05572.1"/>
    </source>
</evidence>
<name>A0A6N4E6T2_9GAMM</name>
<organism evidence="1 2">
    <name type="scientific">Candidatus Sedimenticola endophacoides</name>
    <dbReference type="NCBI Taxonomy" id="2548426"/>
    <lineage>
        <taxon>Bacteria</taxon>
        <taxon>Pseudomonadati</taxon>
        <taxon>Pseudomonadota</taxon>
        <taxon>Gammaproteobacteria</taxon>
        <taxon>Chromatiales</taxon>
        <taxon>Sedimenticolaceae</taxon>
        <taxon>Sedimenticola</taxon>
    </lineage>
</organism>
<evidence type="ECO:0000313" key="2">
    <source>
        <dbReference type="Proteomes" id="UP000250928"/>
    </source>
</evidence>
<reference evidence="1 2" key="1">
    <citation type="submission" date="2018-01" db="EMBL/GenBank/DDBJ databases">
        <title>Novel co-symbiosis in the lucinid bivalve Phacoides pectinatus.</title>
        <authorList>
            <person name="Lim S.J."/>
            <person name="Davis B.G."/>
            <person name="Gill D.E."/>
            <person name="Engel A.S."/>
            <person name="Anderson L.C."/>
            <person name="Campbell B.J."/>
        </authorList>
    </citation>
    <scope>NUCLEOTIDE SEQUENCE [LARGE SCALE GENOMIC DNA]</scope>
    <source>
        <strain evidence="1">N3_P5</strain>
    </source>
</reference>
<sequence>MRNMVCARMVVHRYLRHAVDREGWMGYFFPNSSPRDASMSETKRISTTQLARRHGLDGKELFSRFVELARIIHKKGRTSFNQLI</sequence>
<protein>
    <submittedName>
        <fullName evidence="1">Uncharacterized protein</fullName>
    </submittedName>
</protein>
<gene>
    <name evidence="1" type="ORF">C3L24_00875</name>
</gene>
<dbReference type="EMBL" id="PQCO01000064">
    <property type="protein sequence ID" value="PUE05572.1"/>
    <property type="molecule type" value="Genomic_DNA"/>
</dbReference>
<dbReference type="AlphaFoldDB" id="A0A6N4E6T2"/>